<gene>
    <name evidence="1" type="primary">LOC122142341</name>
</gene>
<protein>
    <submittedName>
        <fullName evidence="1">Uncharacterized protein LOC122142341</fullName>
    </submittedName>
</protein>
<proteinExistence type="predicted"/>
<dbReference type="KEGG" id="ccar:122142341"/>
<name>A0A9Q9XWI8_CYPCA</name>
<organism evidence="1">
    <name type="scientific">Cyprinus carpio</name>
    <name type="common">Common carp</name>
    <dbReference type="NCBI Taxonomy" id="7962"/>
    <lineage>
        <taxon>Eukaryota</taxon>
        <taxon>Metazoa</taxon>
        <taxon>Chordata</taxon>
        <taxon>Craniata</taxon>
        <taxon>Vertebrata</taxon>
        <taxon>Euteleostomi</taxon>
        <taxon>Actinopterygii</taxon>
        <taxon>Neopterygii</taxon>
        <taxon>Teleostei</taxon>
        <taxon>Ostariophysi</taxon>
        <taxon>Cypriniformes</taxon>
        <taxon>Cyprinidae</taxon>
        <taxon>Cyprininae</taxon>
        <taxon>Cyprinus</taxon>
    </lineage>
</organism>
<accession>A0A9Q9XWI8</accession>
<dbReference type="Proteomes" id="UP001155660">
    <property type="component" value="Chromosome B25"/>
</dbReference>
<dbReference type="RefSeq" id="XP_042608606.1">
    <property type="nucleotide sequence ID" value="XM_042752672.1"/>
</dbReference>
<reference evidence="1" key="1">
    <citation type="submission" date="2025-08" db="UniProtKB">
        <authorList>
            <consortium name="RefSeq"/>
        </authorList>
    </citation>
    <scope>IDENTIFICATION</scope>
    <source>
        <tissue evidence="1">Muscle</tissue>
    </source>
</reference>
<dbReference type="AlphaFoldDB" id="A0A9Q9XWI8"/>
<sequence length="353" mass="39098">MFPRFPSYSLLKRSVTEDPTRNSNLRVFPSISFLVFLPVFFFPLCPMDPLLCPEYLLLLLEQGKKLLRAHTRLFWVLASLTNYTDNVLSVFYDTILNITYRAPSSEDGLRANFFAFVEWTLVRNRSPFPASSPKRLSPVPLLTQSLTHHLPVVRSLSPPAIHQLHWTPSSLRLRLGWASNPPTPLDSSPLAAPCRSIPPASFGLFLPPAPPWSSVPSAPLRSPGPLDPCPLPGSLPSPLPLRLCLWLLVHGSSLRRLHRRSTSCCGLGPAGLLLLQAPPVSSLICCPPGLYLPAVYRVLRNPLLSSHLCLPLLLLQCEDLLGGGVMSGLLFLYFFSCDPDCKCFPQAPYYSIV</sequence>
<dbReference type="GeneID" id="122142341"/>
<evidence type="ECO:0000313" key="1">
    <source>
        <dbReference type="RefSeq" id="XP_042608606.1"/>
    </source>
</evidence>
<dbReference type="OrthoDB" id="10625327at2759"/>